<evidence type="ECO:0000256" key="3">
    <source>
        <dbReference type="ARBA" id="ARBA00022833"/>
    </source>
</evidence>
<dbReference type="InterPro" id="IPR002893">
    <property type="entry name" value="Znf_MYND"/>
</dbReference>
<gene>
    <name evidence="6" type="ORF">BD626DRAFT_496556</name>
</gene>
<accession>A0A550CDC2</accession>
<keyword evidence="2 4" id="KW-0863">Zinc-finger</keyword>
<dbReference type="Gene3D" id="6.10.140.2220">
    <property type="match status" value="1"/>
</dbReference>
<dbReference type="Pfam" id="PF01753">
    <property type="entry name" value="zf-MYND"/>
    <property type="match status" value="1"/>
</dbReference>
<comment type="caution">
    <text evidence="6">The sequence shown here is derived from an EMBL/GenBank/DDBJ whole genome shotgun (WGS) entry which is preliminary data.</text>
</comment>
<evidence type="ECO:0000313" key="6">
    <source>
        <dbReference type="EMBL" id="TRM62808.1"/>
    </source>
</evidence>
<reference evidence="6 7" key="1">
    <citation type="journal article" date="2019" name="New Phytol.">
        <title>Comparative genomics reveals unique wood-decay strategies and fruiting body development in the Schizophyllaceae.</title>
        <authorList>
            <person name="Almasi E."/>
            <person name="Sahu N."/>
            <person name="Krizsan K."/>
            <person name="Balint B."/>
            <person name="Kovacs G.M."/>
            <person name="Kiss B."/>
            <person name="Cseklye J."/>
            <person name="Drula E."/>
            <person name="Henrissat B."/>
            <person name="Nagy I."/>
            <person name="Chovatia M."/>
            <person name="Adam C."/>
            <person name="LaButti K."/>
            <person name="Lipzen A."/>
            <person name="Riley R."/>
            <person name="Grigoriev I.V."/>
            <person name="Nagy L.G."/>
        </authorList>
    </citation>
    <scope>NUCLEOTIDE SEQUENCE [LARGE SCALE GENOMIC DNA]</scope>
    <source>
        <strain evidence="6 7">NL-1724</strain>
    </source>
</reference>
<feature type="domain" description="MYND-type" evidence="5">
    <location>
        <begin position="420"/>
        <end position="457"/>
    </location>
</feature>
<keyword evidence="7" id="KW-1185">Reference proteome</keyword>
<name>A0A550CDC2_9AGAR</name>
<dbReference type="STRING" id="97359.A0A550CDC2"/>
<dbReference type="PROSITE" id="PS50865">
    <property type="entry name" value="ZF_MYND_2"/>
    <property type="match status" value="1"/>
</dbReference>
<dbReference type="GO" id="GO:0008270">
    <property type="term" value="F:zinc ion binding"/>
    <property type="evidence" value="ECO:0007669"/>
    <property type="project" value="UniProtKB-KW"/>
</dbReference>
<dbReference type="EMBL" id="VDMD01000011">
    <property type="protein sequence ID" value="TRM62808.1"/>
    <property type="molecule type" value="Genomic_DNA"/>
</dbReference>
<dbReference type="AlphaFoldDB" id="A0A550CDC2"/>
<evidence type="ECO:0000256" key="4">
    <source>
        <dbReference type="PROSITE-ProRule" id="PRU00134"/>
    </source>
</evidence>
<evidence type="ECO:0000313" key="7">
    <source>
        <dbReference type="Proteomes" id="UP000320762"/>
    </source>
</evidence>
<dbReference type="OrthoDB" id="3033247at2759"/>
<keyword evidence="3" id="KW-0862">Zinc</keyword>
<organism evidence="6 7">
    <name type="scientific">Schizophyllum amplum</name>
    <dbReference type="NCBI Taxonomy" id="97359"/>
    <lineage>
        <taxon>Eukaryota</taxon>
        <taxon>Fungi</taxon>
        <taxon>Dikarya</taxon>
        <taxon>Basidiomycota</taxon>
        <taxon>Agaricomycotina</taxon>
        <taxon>Agaricomycetes</taxon>
        <taxon>Agaricomycetidae</taxon>
        <taxon>Agaricales</taxon>
        <taxon>Schizophyllaceae</taxon>
        <taxon>Schizophyllum</taxon>
    </lineage>
</organism>
<protein>
    <recommendedName>
        <fullName evidence="5">MYND-type domain-containing protein</fullName>
    </recommendedName>
</protein>
<evidence type="ECO:0000256" key="2">
    <source>
        <dbReference type="ARBA" id="ARBA00022771"/>
    </source>
</evidence>
<proteinExistence type="predicted"/>
<keyword evidence="1" id="KW-0479">Metal-binding</keyword>
<dbReference type="SUPFAM" id="SSF144232">
    <property type="entry name" value="HIT/MYND zinc finger-like"/>
    <property type="match status" value="1"/>
</dbReference>
<sequence length="565" mass="64419">MATQMEEWQRRFLAAVSRYDSCKIPLKFMRSPIVKDAHARMDSSKIPSRPLGPGDVRVIDEALQALISYLRLLIAANATGGVVAKTAYGVFPHIFRWIAFVSPSSKNIGDDGSQDNTTPSFVNGEIVLGHLALVSVLRLILANVLLHEEGRRACLAQRDFIDVLLSVYTIPFPVGLSDALVLIAHQIIQGLTRLLEAPAHGTRIFEDIRKHDLEHPGVLLRTLVYEMETFFTYPSPAEEFVPLYFQLSARLLACDTVFHNYREGRGVKQIMKILSSTVGLPVGKEIPYARPIMVYWLSQLRRMVSSSHESILGCIKAGILVVLRDSMLDDEGNSRDAEWMAPAADFIRYVLTPAFVWPDVLHTLRQAIKERHISWDVERIRPLWYELSELCRRYEQYLCITKQLRAELRSLKWCHNGDWCFQRVEPSARGMCACGQVFYCSRACQRAHWRRGHRAQCRTRDEIEHLKLENPRVLVNHLERRYLRRLAQYIEGASVERLQCEVDEALLIDCTDGVNPKRTVFKDPLAPTRPPADLPRTYMKIRLGMEEGIVFTGLSTWGIVGGPSR</sequence>
<evidence type="ECO:0000259" key="5">
    <source>
        <dbReference type="PROSITE" id="PS50865"/>
    </source>
</evidence>
<evidence type="ECO:0000256" key="1">
    <source>
        <dbReference type="ARBA" id="ARBA00022723"/>
    </source>
</evidence>
<dbReference type="Proteomes" id="UP000320762">
    <property type="component" value="Unassembled WGS sequence"/>
</dbReference>